<gene>
    <name evidence="1" type="ORF">H1191_20065</name>
</gene>
<comment type="caution">
    <text evidence="1">The sequence shown here is derived from an EMBL/GenBank/DDBJ whole genome shotgun (WGS) entry which is preliminary data.</text>
</comment>
<reference evidence="1 2" key="1">
    <citation type="submission" date="2020-07" db="EMBL/GenBank/DDBJ databases">
        <authorList>
            <person name="Feng H."/>
        </authorList>
    </citation>
    <scope>NUCLEOTIDE SEQUENCE [LARGE SCALE GENOMIC DNA]</scope>
    <source>
        <strain evidence="2">s-10</strain>
    </source>
</reference>
<evidence type="ECO:0000313" key="2">
    <source>
        <dbReference type="Proteomes" id="UP000535491"/>
    </source>
</evidence>
<keyword evidence="2" id="KW-1185">Reference proteome</keyword>
<dbReference type="PROSITE" id="PS51257">
    <property type="entry name" value="PROKAR_LIPOPROTEIN"/>
    <property type="match status" value="1"/>
</dbReference>
<sequence length="250" mass="28609">MSGVLRKFGVWFGLVIMIFAILLSGCTSNTASKDLTKMAPEEEKKVKEAAVNYIKTTYAKDFVVEEVQKGQVFGDTYDIKGYMQDEKKTVVHVIGTPPDNFRDSYVDRLWTNELEPHIKEIVNKTVDLRKIDDLSYSDGTEKTKYKGNIPSVFDVLKKGEKDFSLLLVVRIYQHGGQEKEDIAKLLNELKKMNFNDVTLEIFVHDDQLKSAPKNEDPGKHLLVRYNISGDIQTIDFSNLDKYKTQIKESK</sequence>
<evidence type="ECO:0000313" key="1">
    <source>
        <dbReference type="EMBL" id="MBA4496551.1"/>
    </source>
</evidence>
<proteinExistence type="predicted"/>
<protein>
    <submittedName>
        <fullName evidence="1">Uncharacterized protein</fullName>
    </submittedName>
</protein>
<dbReference type="EMBL" id="JACEIQ010000047">
    <property type="protein sequence ID" value="MBA4496551.1"/>
    <property type="molecule type" value="Genomic_DNA"/>
</dbReference>
<dbReference type="RefSeq" id="WP_181755071.1">
    <property type="nucleotide sequence ID" value="NZ_JACEIQ010000047.1"/>
</dbReference>
<accession>A0A7W1WV02</accession>
<dbReference type="AlphaFoldDB" id="A0A7W1WV02"/>
<name>A0A7W1WV02_9BACL</name>
<dbReference type="Proteomes" id="UP000535491">
    <property type="component" value="Unassembled WGS sequence"/>
</dbReference>
<organism evidence="1 2">
    <name type="scientific">Paenactinomyces guangxiensis</name>
    <dbReference type="NCBI Taxonomy" id="1490290"/>
    <lineage>
        <taxon>Bacteria</taxon>
        <taxon>Bacillati</taxon>
        <taxon>Bacillota</taxon>
        <taxon>Bacilli</taxon>
        <taxon>Bacillales</taxon>
        <taxon>Thermoactinomycetaceae</taxon>
        <taxon>Paenactinomyces</taxon>
    </lineage>
</organism>